<dbReference type="InterPro" id="IPR036291">
    <property type="entry name" value="NAD(P)-bd_dom_sf"/>
</dbReference>
<comment type="similarity">
    <text evidence="2">Belongs to the NAD(P)-dependent epimerase/dehydratase family. Dihydroflavonol-4-reductase subfamily.</text>
</comment>
<dbReference type="InterPro" id="IPR050425">
    <property type="entry name" value="NAD(P)_dehydrat-like"/>
</dbReference>
<feature type="domain" description="NAD-dependent epimerase/dehydratase" evidence="3">
    <location>
        <begin position="9"/>
        <end position="250"/>
    </location>
</feature>
<reference evidence="4" key="1">
    <citation type="submission" date="2021-01" db="EMBL/GenBank/DDBJ databases">
        <authorList>
            <person name="Corre E."/>
            <person name="Pelletier E."/>
            <person name="Niang G."/>
            <person name="Scheremetjew M."/>
            <person name="Finn R."/>
            <person name="Kale V."/>
            <person name="Holt S."/>
            <person name="Cochrane G."/>
            <person name="Meng A."/>
            <person name="Brown T."/>
            <person name="Cohen L."/>
        </authorList>
    </citation>
    <scope>NUCLEOTIDE SEQUENCE</scope>
    <source>
        <strain evidence="4">GSBS06</strain>
    </source>
</reference>
<dbReference type="SUPFAM" id="SSF51735">
    <property type="entry name" value="NAD(P)-binding Rossmann-fold domains"/>
    <property type="match status" value="1"/>
</dbReference>
<evidence type="ECO:0000313" key="4">
    <source>
        <dbReference type="EMBL" id="CAE0443314.1"/>
    </source>
</evidence>
<organism evidence="4">
    <name type="scientific">Aplanochytrium stocchinoi</name>
    <dbReference type="NCBI Taxonomy" id="215587"/>
    <lineage>
        <taxon>Eukaryota</taxon>
        <taxon>Sar</taxon>
        <taxon>Stramenopiles</taxon>
        <taxon>Bigyra</taxon>
        <taxon>Labyrinthulomycetes</taxon>
        <taxon>Thraustochytrida</taxon>
        <taxon>Thraustochytriidae</taxon>
        <taxon>Aplanochytrium</taxon>
    </lineage>
</organism>
<gene>
    <name evidence="4" type="ORF">ASTO00021_LOCUS13408</name>
</gene>
<dbReference type="PANTHER" id="PTHR10366:SF564">
    <property type="entry name" value="STEROL-4-ALPHA-CARBOXYLATE 3-DEHYDROGENASE, DECARBOXYLATING"/>
    <property type="match status" value="1"/>
</dbReference>
<dbReference type="PANTHER" id="PTHR10366">
    <property type="entry name" value="NAD DEPENDENT EPIMERASE/DEHYDRATASE"/>
    <property type="match status" value="1"/>
</dbReference>
<dbReference type="Gene3D" id="3.40.50.720">
    <property type="entry name" value="NAD(P)-binding Rossmann-like Domain"/>
    <property type="match status" value="1"/>
</dbReference>
<keyword evidence="1" id="KW-0560">Oxidoreductase</keyword>
<accession>A0A7S3PLJ0</accession>
<dbReference type="Pfam" id="PF01370">
    <property type="entry name" value="Epimerase"/>
    <property type="match status" value="1"/>
</dbReference>
<dbReference type="GO" id="GO:0016616">
    <property type="term" value="F:oxidoreductase activity, acting on the CH-OH group of donors, NAD or NADP as acceptor"/>
    <property type="evidence" value="ECO:0007669"/>
    <property type="project" value="TreeGrafter"/>
</dbReference>
<evidence type="ECO:0000259" key="3">
    <source>
        <dbReference type="Pfam" id="PF01370"/>
    </source>
</evidence>
<dbReference type="InterPro" id="IPR001509">
    <property type="entry name" value="Epimerase_deHydtase"/>
</dbReference>
<proteinExistence type="inferred from homology"/>
<protein>
    <recommendedName>
        <fullName evidence="3">NAD-dependent epimerase/dehydratase domain-containing protein</fullName>
    </recommendedName>
</protein>
<evidence type="ECO:0000256" key="1">
    <source>
        <dbReference type="ARBA" id="ARBA00023002"/>
    </source>
</evidence>
<evidence type="ECO:0000256" key="2">
    <source>
        <dbReference type="ARBA" id="ARBA00023445"/>
    </source>
</evidence>
<sequence length="361" mass="39821">MSATIQGSICVTGVTGFLGSWVVEMALREGLTVRGTCRDVQKASFLMNLDGADERLKLFGGCDLGSVGSFNDAIEGCTTVIHTASPFFLVSDDEKGMENLVRPAVEGTKNVLETCKILGVKRVVLTSSTAAVYVVYGSKGKDYTFTEEDWSDEKTLLEKKNYYSLSKTRAEKLAWDISKMEGCPFKLCVMNPCLIFGPMLPGQTHLNTSCMVILRFVTGDVKEIKRECMNIVDVRDVARAHVLAALQPEDWKGWGNRFLLVANETSPMTRDIVDILRSSPRLSDEQKSQLATQESEEIPLPVMGVIPPYQTKFDLKKSLSPNSEGGLGLEKYIGTEEMVNGSVKSLLENGFDAMHHYTLTQ</sequence>
<dbReference type="EMBL" id="HBIN01017569">
    <property type="protein sequence ID" value="CAE0443314.1"/>
    <property type="molecule type" value="Transcribed_RNA"/>
</dbReference>
<dbReference type="FunFam" id="3.40.50.720:FF:000085">
    <property type="entry name" value="Dihydroflavonol reductase"/>
    <property type="match status" value="1"/>
</dbReference>
<dbReference type="AlphaFoldDB" id="A0A7S3PLJ0"/>
<name>A0A7S3PLJ0_9STRA</name>